<evidence type="ECO:0000313" key="2">
    <source>
        <dbReference type="Proteomes" id="UP000035900"/>
    </source>
</evidence>
<proteinExistence type="predicted"/>
<name>A0A0J7IZY8_9FLAO</name>
<sequence length="333" mass="38112">MKKVIALLFLPLIFIGQIRKEISLNYPVKDYSGTTNSLKVIDGRPDKNIGQFVSRGQTYQLRFPTEDPVEDIQNWFERFNKNRKKGKRDLILYLEKLKVKDEVENDEIFCVLDFKVSTFVSDGNGYYFLDRYDNILRLSNKDYGNISSIFEENIGKVIQKLLFDSYRAKSIEQSIPKEELANYENILKISKPAFTENALNDGVYLNSEDFFSQKPLEGYQLNTKENGKVEAVGTNGKLAQRKIFIYVDQGKAFKNTNIGFLPLEKDDRGYFIMSNRLALFPEEIKVSPVFFFFGAVGGIAAGITVAAKHQNAAEGIKNKIYLDFLTGDYSFTK</sequence>
<gene>
    <name evidence="1" type="ORF">ACM44_07155</name>
</gene>
<evidence type="ECO:0000313" key="1">
    <source>
        <dbReference type="EMBL" id="KMQ71391.1"/>
    </source>
</evidence>
<dbReference type="EMBL" id="LFNG01000008">
    <property type="protein sequence ID" value="KMQ71391.1"/>
    <property type="molecule type" value="Genomic_DNA"/>
</dbReference>
<dbReference type="AlphaFoldDB" id="A0A0J7IZY8"/>
<dbReference type="OrthoDB" id="1273001at2"/>
<dbReference type="RefSeq" id="WP_048499352.1">
    <property type="nucleotide sequence ID" value="NZ_LFNG01000008.1"/>
</dbReference>
<accession>A0A0J7IZY8</accession>
<reference evidence="1 2" key="1">
    <citation type="journal article" date="2004" name="Int. J. Syst. Evol. Microbiol.">
        <title>Kaistella koreensis gen. nov., sp. nov., a novel member of the Chryseobacterium-Bergeyella-Riemerella branch.</title>
        <authorList>
            <person name="Kim M.K."/>
            <person name="Im W.T."/>
            <person name="Shin Y.K."/>
            <person name="Lim J.H."/>
            <person name="Kim S.H."/>
            <person name="Lee B.C."/>
            <person name="Park M.Y."/>
            <person name="Lee K.Y."/>
            <person name="Lee S.T."/>
        </authorList>
    </citation>
    <scope>NUCLEOTIDE SEQUENCE [LARGE SCALE GENOMIC DNA]</scope>
    <source>
        <strain evidence="1 2">CCUG 49689</strain>
    </source>
</reference>
<comment type="caution">
    <text evidence="1">The sequence shown here is derived from an EMBL/GenBank/DDBJ whole genome shotgun (WGS) entry which is preliminary data.</text>
</comment>
<dbReference type="Proteomes" id="UP000035900">
    <property type="component" value="Unassembled WGS sequence"/>
</dbReference>
<dbReference type="STRING" id="1304281.ACM44_07155"/>
<protein>
    <submittedName>
        <fullName evidence="1">Uncharacterized protein</fullName>
    </submittedName>
</protein>
<organism evidence="1 2">
    <name type="scientific">Chryseobacterium koreense CCUG 49689</name>
    <dbReference type="NCBI Taxonomy" id="1304281"/>
    <lineage>
        <taxon>Bacteria</taxon>
        <taxon>Pseudomonadati</taxon>
        <taxon>Bacteroidota</taxon>
        <taxon>Flavobacteriia</taxon>
        <taxon>Flavobacteriales</taxon>
        <taxon>Weeksellaceae</taxon>
        <taxon>Chryseobacterium group</taxon>
        <taxon>Chryseobacterium</taxon>
    </lineage>
</organism>
<dbReference type="PATRIC" id="fig|1304281.5.peg.1534"/>
<keyword evidence="2" id="KW-1185">Reference proteome</keyword>